<evidence type="ECO:0000256" key="1">
    <source>
        <dbReference type="SAM" id="SignalP"/>
    </source>
</evidence>
<dbReference type="PANTHER" id="PTHR38123:SF3">
    <property type="entry name" value="ANTIGENIC CELL WALL GALACTOMANNOPROTEIN"/>
    <property type="match status" value="1"/>
</dbReference>
<dbReference type="HOGENOM" id="CLU_1532167_0_0_1"/>
<dbReference type="GeneID" id="9225564"/>
<dbReference type="Pfam" id="PF12296">
    <property type="entry name" value="HsbA"/>
    <property type="match status" value="1"/>
</dbReference>
<dbReference type="OrthoDB" id="10358700at2759"/>
<keyword evidence="3" id="KW-1185">Reference proteome</keyword>
<accession>C5FXC6</accession>
<feature type="signal peptide" evidence="1">
    <location>
        <begin position="1"/>
        <end position="20"/>
    </location>
</feature>
<gene>
    <name evidence="2" type="ORF">MCYG_07785</name>
</gene>
<dbReference type="OMA" id="EVCATGF"/>
<evidence type="ECO:0008006" key="4">
    <source>
        <dbReference type="Google" id="ProtNLM"/>
    </source>
</evidence>
<keyword evidence="1" id="KW-0732">Signal</keyword>
<sequence>MLFSKVLVPLTLCLAPLALALSNEANTIIDHTAAIAQKYEAVASSFDAWGGGIITVIPPLLSLQNLHNAQVAAIHGAQSCGSFTPEDSDQIMESIKRVCTSVRKAQTSVTKKSPEVCATGFGFIGQAFVEVMKSDMTKFLDIIGPKMSPDHAPRFTELHQQKESLTQEIIDSFKS</sequence>
<organism evidence="2 3">
    <name type="scientific">Arthroderma otae (strain ATCC MYA-4605 / CBS 113480)</name>
    <name type="common">Microsporum canis</name>
    <dbReference type="NCBI Taxonomy" id="554155"/>
    <lineage>
        <taxon>Eukaryota</taxon>
        <taxon>Fungi</taxon>
        <taxon>Dikarya</taxon>
        <taxon>Ascomycota</taxon>
        <taxon>Pezizomycotina</taxon>
        <taxon>Eurotiomycetes</taxon>
        <taxon>Eurotiomycetidae</taxon>
        <taxon>Onygenales</taxon>
        <taxon>Arthrodermataceae</taxon>
        <taxon>Microsporum</taxon>
    </lineage>
</organism>
<dbReference type="eggNOG" id="ENOG502T356">
    <property type="taxonomic scope" value="Eukaryota"/>
</dbReference>
<dbReference type="VEuPathDB" id="FungiDB:MCYG_07785"/>
<feature type="chain" id="PRO_5002951622" description="Cell wall galactomannoprotein" evidence="1">
    <location>
        <begin position="21"/>
        <end position="175"/>
    </location>
</feature>
<dbReference type="GO" id="GO:0005576">
    <property type="term" value="C:extracellular region"/>
    <property type="evidence" value="ECO:0007669"/>
    <property type="project" value="TreeGrafter"/>
</dbReference>
<dbReference type="EMBL" id="DS995707">
    <property type="protein sequence ID" value="EEQ34966.1"/>
    <property type="molecule type" value="Genomic_DNA"/>
</dbReference>
<dbReference type="Proteomes" id="UP000002035">
    <property type="component" value="Unassembled WGS sequence"/>
</dbReference>
<protein>
    <recommendedName>
        <fullName evidence="4">Cell wall galactomannoprotein</fullName>
    </recommendedName>
</protein>
<dbReference type="RefSeq" id="XP_002844002.1">
    <property type="nucleotide sequence ID" value="XM_002843956.1"/>
</dbReference>
<dbReference type="InterPro" id="IPR021054">
    <property type="entry name" value="Cell_wall_mannoprotein_1"/>
</dbReference>
<dbReference type="AlphaFoldDB" id="C5FXC6"/>
<evidence type="ECO:0000313" key="2">
    <source>
        <dbReference type="EMBL" id="EEQ34966.1"/>
    </source>
</evidence>
<evidence type="ECO:0000313" key="3">
    <source>
        <dbReference type="Proteomes" id="UP000002035"/>
    </source>
</evidence>
<name>C5FXC6_ARTOC</name>
<reference evidence="3" key="1">
    <citation type="journal article" date="2012" name="MBio">
        <title>Comparative genome analysis of Trichophyton rubrum and related dermatophytes reveals candidate genes involved in infection.</title>
        <authorList>
            <person name="Martinez D.A."/>
            <person name="Oliver B.G."/>
            <person name="Graeser Y."/>
            <person name="Goldberg J.M."/>
            <person name="Li W."/>
            <person name="Martinez-Rossi N.M."/>
            <person name="Monod M."/>
            <person name="Shelest E."/>
            <person name="Barton R.C."/>
            <person name="Birch E."/>
            <person name="Brakhage A.A."/>
            <person name="Chen Z."/>
            <person name="Gurr S.J."/>
            <person name="Heiman D."/>
            <person name="Heitman J."/>
            <person name="Kosti I."/>
            <person name="Rossi A."/>
            <person name="Saif S."/>
            <person name="Samalova M."/>
            <person name="Saunders C.W."/>
            <person name="Shea T."/>
            <person name="Summerbell R.C."/>
            <person name="Xu J."/>
            <person name="Young S."/>
            <person name="Zeng Q."/>
            <person name="Birren B.W."/>
            <person name="Cuomo C.A."/>
            <person name="White T.C."/>
        </authorList>
    </citation>
    <scope>NUCLEOTIDE SEQUENCE [LARGE SCALE GENOMIC DNA]</scope>
    <source>
        <strain evidence="3">ATCC MYA-4605 / CBS 113480</strain>
    </source>
</reference>
<proteinExistence type="predicted"/>
<dbReference type="PANTHER" id="PTHR38123">
    <property type="entry name" value="CELL WALL SERINE-THREONINE-RICH GALACTOMANNOPROTEIN MP1 (AFU_ORTHOLOGUE AFUA_4G03240)"/>
    <property type="match status" value="1"/>
</dbReference>